<reference evidence="2 3" key="1">
    <citation type="submission" date="2017-05" db="EMBL/GenBank/DDBJ databases">
        <authorList>
            <person name="Song R."/>
            <person name="Chenine A.L."/>
            <person name="Ruprecht R.M."/>
        </authorList>
    </citation>
    <scope>NUCLEOTIDE SEQUENCE [LARGE SCALE GENOMIC DNA]</scope>
    <source>
        <strain evidence="2 3">CECT 8489</strain>
    </source>
</reference>
<evidence type="ECO:0000313" key="2">
    <source>
        <dbReference type="EMBL" id="SMX25608.1"/>
    </source>
</evidence>
<keyword evidence="3" id="KW-1185">Reference proteome</keyword>
<dbReference type="EMBL" id="FXXQ01000020">
    <property type="protein sequence ID" value="SMX25608.1"/>
    <property type="molecule type" value="Genomic_DNA"/>
</dbReference>
<gene>
    <name evidence="2" type="ORF">BOA8489_03752</name>
</gene>
<dbReference type="AlphaFoldDB" id="A0A238J4H8"/>
<evidence type="ECO:0000313" key="3">
    <source>
        <dbReference type="Proteomes" id="UP000201838"/>
    </source>
</evidence>
<evidence type="ECO:0000256" key="1">
    <source>
        <dbReference type="SAM" id="SignalP"/>
    </source>
</evidence>
<protein>
    <submittedName>
        <fullName evidence="2">Uncharacterized protein</fullName>
    </submittedName>
</protein>
<feature type="signal peptide" evidence="1">
    <location>
        <begin position="1"/>
        <end position="22"/>
    </location>
</feature>
<proteinExistence type="predicted"/>
<sequence length="183" mass="20692">MKWATGMAMVLLVVLAPRAAKAETREPNTFESAYTAMALDFGSHELCVQISPDAESRFLFNSPGTQIYRERSRCFLYVAVNTLNPYLCQFVDEASAWLHNGSYFSRENCETLVSEGEPFNFSLSFDRRSILTEMGYSVAKIAEAYPGDPEEVALHRFYLSAVGRDGDFQQRLKRLPDFSGVDR</sequence>
<accession>A0A238J4H8</accession>
<keyword evidence="1" id="KW-0732">Signal</keyword>
<organism evidence="2 3">
    <name type="scientific">Boseongicola aestuarii</name>
    <dbReference type="NCBI Taxonomy" id="1470561"/>
    <lineage>
        <taxon>Bacteria</taxon>
        <taxon>Pseudomonadati</taxon>
        <taxon>Pseudomonadota</taxon>
        <taxon>Alphaproteobacteria</taxon>
        <taxon>Rhodobacterales</taxon>
        <taxon>Paracoccaceae</taxon>
        <taxon>Boseongicola</taxon>
    </lineage>
</organism>
<dbReference type="Proteomes" id="UP000201838">
    <property type="component" value="Unassembled WGS sequence"/>
</dbReference>
<name>A0A238J4H8_9RHOB</name>
<feature type="chain" id="PRO_5012489294" evidence="1">
    <location>
        <begin position="23"/>
        <end position="183"/>
    </location>
</feature>